<gene>
    <name evidence="1" type="ORF">NCTC10742_05257</name>
</gene>
<sequence>MSSVDLSRFLLQETTLGAITSWLPWESELSDLAVGDPAFAAASAVVLDGDLDAGDLDLNLDNLYPRDHQHPLPFLLLVRGSVRARAVVNSDFDGGTHLVVLGDLDADYLITFDQETFVGGALRLRRAWWGIGEAGNLMVRGPISAPALIADGYRVDDERIRARHGVTNTAFLFRDGTDYLPRAHACCVIADKYVCDDDSFDDEQTPNGVVDWVEPFDVLDAVTGGQDPFAEPICDPTEDLFVPEPDLFGCSEAELRDRFSAEVSAESVVAVMAHPLVMGRCETYDHDLIDEDRRYSVRRATGETPARLTIVRVISDPHLMYRFHHFEARRSPCGTTSVELLTQKSAGARCEPEPVPEHHVDHYIDALSCFRRLREFLAESV</sequence>
<dbReference type="AlphaFoldDB" id="A0A378STB3"/>
<proteinExistence type="predicted"/>
<dbReference type="Proteomes" id="UP000254291">
    <property type="component" value="Unassembled WGS sequence"/>
</dbReference>
<dbReference type="EMBL" id="UGQM01000001">
    <property type="protein sequence ID" value="STZ45993.1"/>
    <property type="molecule type" value="Genomic_DNA"/>
</dbReference>
<reference evidence="1 2" key="1">
    <citation type="submission" date="2018-06" db="EMBL/GenBank/DDBJ databases">
        <authorList>
            <consortium name="Pathogen Informatics"/>
            <person name="Doyle S."/>
        </authorList>
    </citation>
    <scope>NUCLEOTIDE SEQUENCE [LARGE SCALE GENOMIC DNA]</scope>
    <source>
        <strain evidence="1 2">NCTC10742</strain>
    </source>
</reference>
<evidence type="ECO:0000313" key="2">
    <source>
        <dbReference type="Proteomes" id="UP000254291"/>
    </source>
</evidence>
<accession>A0A378STB3</accession>
<name>A0A378STB3_9MYCO</name>
<protein>
    <submittedName>
        <fullName evidence="1">Uncharacterized protein</fullName>
    </submittedName>
</protein>
<dbReference type="RefSeq" id="WP_115328523.1">
    <property type="nucleotide sequence ID" value="NZ_JACKST010000133.1"/>
</dbReference>
<organism evidence="1 2">
    <name type="scientific">Mycolicibacterium gilvum</name>
    <dbReference type="NCBI Taxonomy" id="1804"/>
    <lineage>
        <taxon>Bacteria</taxon>
        <taxon>Bacillati</taxon>
        <taxon>Actinomycetota</taxon>
        <taxon>Actinomycetes</taxon>
        <taxon>Mycobacteriales</taxon>
        <taxon>Mycobacteriaceae</taxon>
        <taxon>Mycolicibacterium</taxon>
    </lineage>
</organism>
<evidence type="ECO:0000313" key="1">
    <source>
        <dbReference type="EMBL" id="STZ45993.1"/>
    </source>
</evidence>